<evidence type="ECO:0000313" key="1">
    <source>
        <dbReference type="EMBL" id="ADV48452.1"/>
    </source>
</evidence>
<proteinExistence type="predicted"/>
<dbReference type="STRING" id="688270.Celal_1134"/>
<sequence>MSFFVSIFDRILYKLEYSKLNILKTLIFNFRTMPFKVAIKLPVFLYGKIDLYLLKSEIEFQDCDIKRGMIKMGMNKDYLGTHKGASVFILREEAKIIFQGQSEFYSNFLLRTGKGAELTIGKDTLFGNSVKLVCIKKIAIGEGTRIAFEGQVIDSNFHYIYNLDKEEVKPRETDINIGSYNWIGNRTTISKGARTNSFTIVASSSVLSRDYTKNEDKFVVLAGQPAKMVTKNMRRVYNLQLESELFEYFNKGNDNISEDLKRKIEDSLISVNIYN</sequence>
<dbReference type="KEGG" id="cao:Celal_1134"/>
<evidence type="ECO:0000313" key="2">
    <source>
        <dbReference type="Proteomes" id="UP000008634"/>
    </source>
</evidence>
<dbReference type="AlphaFoldDB" id="E6X6E6"/>
<dbReference type="EMBL" id="CP002453">
    <property type="protein sequence ID" value="ADV48452.1"/>
    <property type="molecule type" value="Genomic_DNA"/>
</dbReference>
<dbReference type="HOGENOM" id="CLU_051638_6_1_10"/>
<name>E6X6E6_CELAD</name>
<dbReference type="Gene3D" id="2.160.10.10">
    <property type="entry name" value="Hexapeptide repeat proteins"/>
    <property type="match status" value="1"/>
</dbReference>
<protein>
    <submittedName>
        <fullName evidence="1">O-acetyltransferase Cps9vM</fullName>
    </submittedName>
</protein>
<dbReference type="eggNOG" id="COG0110">
    <property type="taxonomic scope" value="Bacteria"/>
</dbReference>
<dbReference type="PANTHER" id="PTHR23416">
    <property type="entry name" value="SIALIC ACID SYNTHASE-RELATED"/>
    <property type="match status" value="1"/>
</dbReference>
<accession>E6X6E6</accession>
<reference evidence="1 2" key="1">
    <citation type="journal article" date="2010" name="Stand. Genomic Sci.">
        <title>Complete genome sequence of Cellulophaga algicola type strain (IC166).</title>
        <authorList>
            <person name="Abt B."/>
            <person name="Lu M."/>
            <person name="Misra M."/>
            <person name="Han C."/>
            <person name="Nolan M."/>
            <person name="Lucas S."/>
            <person name="Hammon N."/>
            <person name="Deshpande S."/>
            <person name="Cheng J.F."/>
            <person name="Tapia R."/>
            <person name="Goodwin L."/>
            <person name="Pitluck S."/>
            <person name="Liolios K."/>
            <person name="Pagani I."/>
            <person name="Ivanova N."/>
            <person name="Mavromatis K."/>
            <person name="Ovchinikova G."/>
            <person name="Pati A."/>
            <person name="Chen A."/>
            <person name="Palaniappan K."/>
            <person name="Land M."/>
            <person name="Hauser L."/>
            <person name="Chang Y.J."/>
            <person name="Jeffries C.D."/>
            <person name="Detter J.C."/>
            <person name="Brambilla E."/>
            <person name="Rohde M."/>
            <person name="Tindall B.J."/>
            <person name="Goker M."/>
            <person name="Woyke T."/>
            <person name="Bristow J."/>
            <person name="Eisen J.A."/>
            <person name="Markowitz V."/>
            <person name="Hugenholtz P."/>
            <person name="Kyrpides N.C."/>
            <person name="Klenk H.P."/>
            <person name="Lapidus A."/>
        </authorList>
    </citation>
    <scope>NUCLEOTIDE SEQUENCE [LARGE SCALE GENOMIC DNA]</scope>
    <source>
        <strain evidence="2">DSM 14237 / IC166 / ACAM 630</strain>
    </source>
</reference>
<dbReference type="InterPro" id="IPR051159">
    <property type="entry name" value="Hexapeptide_acetyltransf"/>
</dbReference>
<gene>
    <name evidence="1" type="ordered locus">Celal_1134</name>
</gene>
<dbReference type="SUPFAM" id="SSF51161">
    <property type="entry name" value="Trimeric LpxA-like enzymes"/>
    <property type="match status" value="1"/>
</dbReference>
<dbReference type="OrthoDB" id="9814490at2"/>
<dbReference type="Proteomes" id="UP000008634">
    <property type="component" value="Chromosome"/>
</dbReference>
<organism evidence="1 2">
    <name type="scientific">Cellulophaga algicola (strain DSM 14237 / IC166 / ACAM 630)</name>
    <dbReference type="NCBI Taxonomy" id="688270"/>
    <lineage>
        <taxon>Bacteria</taxon>
        <taxon>Pseudomonadati</taxon>
        <taxon>Bacteroidota</taxon>
        <taxon>Flavobacteriia</taxon>
        <taxon>Flavobacteriales</taxon>
        <taxon>Flavobacteriaceae</taxon>
        <taxon>Cellulophaga</taxon>
    </lineage>
</organism>
<dbReference type="RefSeq" id="WP_013549938.1">
    <property type="nucleotide sequence ID" value="NC_014934.1"/>
</dbReference>
<dbReference type="InterPro" id="IPR011004">
    <property type="entry name" value="Trimer_LpxA-like_sf"/>
</dbReference>
<keyword evidence="2" id="KW-1185">Reference proteome</keyword>